<comment type="caution">
    <text evidence="2">The sequence shown here is derived from an EMBL/GenBank/DDBJ whole genome shotgun (WGS) entry which is preliminary data.</text>
</comment>
<dbReference type="AlphaFoldDB" id="A0A6G0VRQ1"/>
<dbReference type="Pfam" id="PF25273">
    <property type="entry name" value="DUF7869"/>
    <property type="match status" value="1"/>
</dbReference>
<feature type="domain" description="DUF7869" evidence="1">
    <location>
        <begin position="469"/>
        <end position="546"/>
    </location>
</feature>
<dbReference type="EMBL" id="VUJU01013266">
    <property type="protein sequence ID" value="KAF0705355.1"/>
    <property type="molecule type" value="Genomic_DNA"/>
</dbReference>
<accession>A0A6G0VRQ1</accession>
<dbReference type="PROSITE" id="PS51257">
    <property type="entry name" value="PROKAR_LIPOPROTEIN"/>
    <property type="match status" value="1"/>
</dbReference>
<protein>
    <recommendedName>
        <fullName evidence="1">DUF7869 domain-containing protein</fullName>
    </recommendedName>
</protein>
<dbReference type="PANTHER" id="PTHR10773:SF19">
    <property type="match status" value="1"/>
</dbReference>
<evidence type="ECO:0000313" key="3">
    <source>
        <dbReference type="Proteomes" id="UP000478052"/>
    </source>
</evidence>
<gene>
    <name evidence="2" type="ORF">FWK35_00037452</name>
</gene>
<keyword evidence="3" id="KW-1185">Reference proteome</keyword>
<dbReference type="PANTHER" id="PTHR10773">
    <property type="entry name" value="DNA-DIRECTED RNA POLYMERASES I, II, AND III SUBUNIT RPABC2"/>
    <property type="match status" value="1"/>
</dbReference>
<dbReference type="InterPro" id="IPR057191">
    <property type="entry name" value="DUF7869"/>
</dbReference>
<dbReference type="Proteomes" id="UP000478052">
    <property type="component" value="Unassembled WGS sequence"/>
</dbReference>
<sequence length="682" mass="78996">MDNKNYFSPASAVAACLLDHDYIIQTTESKDVDEETIFEKSIEKIDDETLDPSYFIDSLDNLDSDVDNVSMVSIDLDPVMYSTNIHNNVTDETMSQSQKRKLCKKDLIEINSKRELAKIEKSKLKHPFRDITCTDSCRMQCHSEELSLNHRQSIWTDFWSQCYTDRRKFLAKSITIKPIKRRTVVSSKDNFNRNRSRLYHLPSGHLHDQIRVCKSTFLNTFGYSNDSIVTELCKYLKDVNNSPCSSKVKENRGLHNNSKMFDRQVVIDHIKTFKPCCSHYRRHNAPNILYLPRELTVNKMYLDFCTKNGKCISQESYRSVLKMLNISLKKPNSDKCEDCFTLMNKIENSQDEDEIEVIKTKLEKHKSKASKANYLYKMDANINIITTRVYSMDLQKVLLLPILPESKTCFFTSRLVVFNETFASLKPKGNSICVLWHEAIAGRKGENIADSILALIEQERDVTDFIFWCDNCTGQNKNWILFTALVSILNSNLNSLESVTIKYLTKGHTHMSADGVHGNIETKIRKVRNIYDYDDLKNTIKASRQNLDIIDQKKFRQWTSKKRATNIKSDPLKSFKLGDIVMAKFKRGSVTMLYSTDFDNEILQELDFLQKKFIKNITSYEPDIIIQNRGIPPTKKKDIIEKLVPLMPANRKLFWTELPVSLTSTDLVENIDLCDTFINECH</sequence>
<dbReference type="OrthoDB" id="6781302at2759"/>
<organism evidence="2 3">
    <name type="scientific">Aphis craccivora</name>
    <name type="common">Cowpea aphid</name>
    <dbReference type="NCBI Taxonomy" id="307492"/>
    <lineage>
        <taxon>Eukaryota</taxon>
        <taxon>Metazoa</taxon>
        <taxon>Ecdysozoa</taxon>
        <taxon>Arthropoda</taxon>
        <taxon>Hexapoda</taxon>
        <taxon>Insecta</taxon>
        <taxon>Pterygota</taxon>
        <taxon>Neoptera</taxon>
        <taxon>Paraneoptera</taxon>
        <taxon>Hemiptera</taxon>
        <taxon>Sternorrhyncha</taxon>
        <taxon>Aphidomorpha</taxon>
        <taxon>Aphidoidea</taxon>
        <taxon>Aphididae</taxon>
        <taxon>Aphidini</taxon>
        <taxon>Aphis</taxon>
        <taxon>Aphis</taxon>
    </lineage>
</organism>
<reference evidence="2 3" key="1">
    <citation type="submission" date="2019-08" db="EMBL/GenBank/DDBJ databases">
        <title>Whole genome of Aphis craccivora.</title>
        <authorList>
            <person name="Voronova N.V."/>
            <person name="Shulinski R.S."/>
            <person name="Bandarenka Y.V."/>
            <person name="Zhorov D.G."/>
            <person name="Warner D."/>
        </authorList>
    </citation>
    <scope>NUCLEOTIDE SEQUENCE [LARGE SCALE GENOMIC DNA]</scope>
    <source>
        <strain evidence="2">180601</strain>
        <tissue evidence="2">Whole Body</tissue>
    </source>
</reference>
<evidence type="ECO:0000313" key="2">
    <source>
        <dbReference type="EMBL" id="KAF0705355.1"/>
    </source>
</evidence>
<proteinExistence type="predicted"/>
<name>A0A6G0VRQ1_APHCR</name>
<evidence type="ECO:0000259" key="1">
    <source>
        <dbReference type="Pfam" id="PF25273"/>
    </source>
</evidence>